<name>A0ABT3BJP3_9RHOB</name>
<evidence type="ECO:0000256" key="7">
    <source>
        <dbReference type="SAM" id="Phobius"/>
    </source>
</evidence>
<protein>
    <submittedName>
        <fullName evidence="8">Oligosaccharide flippase family protein</fullName>
    </submittedName>
</protein>
<feature type="transmembrane region" description="Helical" evidence="7">
    <location>
        <begin position="184"/>
        <end position="203"/>
    </location>
</feature>
<evidence type="ECO:0000256" key="6">
    <source>
        <dbReference type="ARBA" id="ARBA00023136"/>
    </source>
</evidence>
<dbReference type="Proteomes" id="UP001208690">
    <property type="component" value="Unassembled WGS sequence"/>
</dbReference>
<comment type="similarity">
    <text evidence="2">Belongs to the polysaccharide synthase family.</text>
</comment>
<keyword evidence="6 7" id="KW-0472">Membrane</keyword>
<dbReference type="InterPro" id="IPR050833">
    <property type="entry name" value="Poly_Biosynth_Transport"/>
</dbReference>
<feature type="transmembrane region" description="Helical" evidence="7">
    <location>
        <begin position="334"/>
        <end position="352"/>
    </location>
</feature>
<keyword evidence="4 7" id="KW-0812">Transmembrane</keyword>
<sequence>MMSTLSVFLKDGGLKALAVRGTLISVLNFGGQNLLRLLSTLVLTRLLFPEAFGLMAIVGVFTTGLQMFSDLGLKASIIQSKRGDDPDFLNTAWTMQILRGIVLCLGCAALAYPVSVIYAEPLLLPILITMGLSPLVSGFVTTNLATARRNLHLMRQTVVQLVSQAAGILLMILLAWIYQTVWALVWGSIFSVVLRVALYQIFLPGLRNRLRWEPAAVREIFGFGKYIFLSTAATFIITQSDKAVLGIYISTALLGIYNIGSMLGLLPLTLMRTVSRAVIFPLYRKRPPTESVANQRQMLRARRLLITALLLSAVLLAALSLPLVDLLYDDRYALAGPVILLICVSAVPQIILESYSSALMSVGDSRRMFLHQAATAIVQISFLLGTIGILGIAAAPLAPGAAALATYPLLVRFMRPYRMLDAWADIGFFAAAMTVVASICWMYRDALGQLLI</sequence>
<feature type="transmembrane region" description="Helical" evidence="7">
    <location>
        <begin position="373"/>
        <end position="402"/>
    </location>
</feature>
<keyword evidence="9" id="KW-1185">Reference proteome</keyword>
<evidence type="ECO:0000256" key="5">
    <source>
        <dbReference type="ARBA" id="ARBA00022989"/>
    </source>
</evidence>
<organism evidence="8 9">
    <name type="scientific">Roseobacter sinensis</name>
    <dbReference type="NCBI Taxonomy" id="2931391"/>
    <lineage>
        <taxon>Bacteria</taxon>
        <taxon>Pseudomonadati</taxon>
        <taxon>Pseudomonadota</taxon>
        <taxon>Alphaproteobacteria</taxon>
        <taxon>Rhodobacterales</taxon>
        <taxon>Roseobacteraceae</taxon>
        <taxon>Roseobacter</taxon>
    </lineage>
</organism>
<dbReference type="RefSeq" id="WP_263846004.1">
    <property type="nucleotide sequence ID" value="NZ_JALIEB010000020.1"/>
</dbReference>
<evidence type="ECO:0000256" key="2">
    <source>
        <dbReference type="ARBA" id="ARBA00007430"/>
    </source>
</evidence>
<comment type="caution">
    <text evidence="8">The sequence shown here is derived from an EMBL/GenBank/DDBJ whole genome shotgun (WGS) entry which is preliminary data.</text>
</comment>
<evidence type="ECO:0000256" key="1">
    <source>
        <dbReference type="ARBA" id="ARBA00004651"/>
    </source>
</evidence>
<dbReference type="PANTHER" id="PTHR30250:SF10">
    <property type="entry name" value="LIPOPOLYSACCHARIDE BIOSYNTHESIS PROTEIN WZXC"/>
    <property type="match status" value="1"/>
</dbReference>
<dbReference type="Pfam" id="PF13440">
    <property type="entry name" value="Polysacc_synt_3"/>
    <property type="match status" value="1"/>
</dbReference>
<reference evidence="8 9" key="1">
    <citation type="submission" date="2022-04" db="EMBL/GenBank/DDBJ databases">
        <title>Roseobacter sp. WL0113 is a bacterium isolated from neritic sediment.</title>
        <authorList>
            <person name="Wang L."/>
            <person name="He W."/>
            <person name="Zhang D.-F."/>
        </authorList>
    </citation>
    <scope>NUCLEOTIDE SEQUENCE [LARGE SCALE GENOMIC DNA]</scope>
    <source>
        <strain evidence="8 9">WL0113</strain>
    </source>
</reference>
<evidence type="ECO:0000313" key="8">
    <source>
        <dbReference type="EMBL" id="MCV3273797.1"/>
    </source>
</evidence>
<dbReference type="PANTHER" id="PTHR30250">
    <property type="entry name" value="PST FAMILY PREDICTED COLANIC ACID TRANSPORTER"/>
    <property type="match status" value="1"/>
</dbReference>
<keyword evidence="5 7" id="KW-1133">Transmembrane helix</keyword>
<comment type="subcellular location">
    <subcellularLocation>
        <location evidence="1">Cell membrane</location>
        <topology evidence="1">Multi-pass membrane protein</topology>
    </subcellularLocation>
</comment>
<feature type="transmembrane region" description="Helical" evidence="7">
    <location>
        <begin position="124"/>
        <end position="146"/>
    </location>
</feature>
<dbReference type="EMBL" id="JALIEB010000020">
    <property type="protein sequence ID" value="MCV3273797.1"/>
    <property type="molecule type" value="Genomic_DNA"/>
</dbReference>
<evidence type="ECO:0000313" key="9">
    <source>
        <dbReference type="Proteomes" id="UP001208690"/>
    </source>
</evidence>
<evidence type="ECO:0000256" key="3">
    <source>
        <dbReference type="ARBA" id="ARBA00022475"/>
    </source>
</evidence>
<feature type="transmembrane region" description="Helical" evidence="7">
    <location>
        <begin position="97"/>
        <end position="118"/>
    </location>
</feature>
<feature type="transmembrane region" description="Helical" evidence="7">
    <location>
        <begin position="304"/>
        <end position="328"/>
    </location>
</feature>
<keyword evidence="3" id="KW-1003">Cell membrane</keyword>
<feature type="transmembrane region" description="Helical" evidence="7">
    <location>
        <begin position="243"/>
        <end position="266"/>
    </location>
</feature>
<gene>
    <name evidence="8" type="ORF">MUB52_20375</name>
</gene>
<accession>A0ABT3BJP3</accession>
<feature type="transmembrane region" description="Helical" evidence="7">
    <location>
        <begin position="158"/>
        <end position="178"/>
    </location>
</feature>
<evidence type="ECO:0000256" key="4">
    <source>
        <dbReference type="ARBA" id="ARBA00022692"/>
    </source>
</evidence>
<feature type="transmembrane region" description="Helical" evidence="7">
    <location>
        <begin position="422"/>
        <end position="443"/>
    </location>
</feature>
<feature type="transmembrane region" description="Helical" evidence="7">
    <location>
        <begin position="215"/>
        <end position="237"/>
    </location>
</feature>
<proteinExistence type="inferred from homology"/>
<feature type="transmembrane region" description="Helical" evidence="7">
    <location>
        <begin position="51"/>
        <end position="73"/>
    </location>
</feature>